<name>A0A6H5FYE2_9HEMI</name>
<dbReference type="PANTHER" id="PTHR10380">
    <property type="entry name" value="CUTICLE PROTEIN"/>
    <property type="match status" value="1"/>
</dbReference>
<organism evidence="1 2">
    <name type="scientific">Nesidiocoris tenuis</name>
    <dbReference type="NCBI Taxonomy" id="355587"/>
    <lineage>
        <taxon>Eukaryota</taxon>
        <taxon>Metazoa</taxon>
        <taxon>Ecdysozoa</taxon>
        <taxon>Arthropoda</taxon>
        <taxon>Hexapoda</taxon>
        <taxon>Insecta</taxon>
        <taxon>Pterygota</taxon>
        <taxon>Neoptera</taxon>
        <taxon>Paraneoptera</taxon>
        <taxon>Hemiptera</taxon>
        <taxon>Heteroptera</taxon>
        <taxon>Panheteroptera</taxon>
        <taxon>Cimicomorpha</taxon>
        <taxon>Miridae</taxon>
        <taxon>Dicyphina</taxon>
        <taxon>Nesidiocoris</taxon>
    </lineage>
</organism>
<dbReference type="OrthoDB" id="6371055at2759"/>
<proteinExistence type="predicted"/>
<keyword evidence="2" id="KW-1185">Reference proteome</keyword>
<dbReference type="GO" id="GO:0008010">
    <property type="term" value="F:structural constituent of chitin-based larval cuticle"/>
    <property type="evidence" value="ECO:0007669"/>
    <property type="project" value="TreeGrafter"/>
</dbReference>
<dbReference type="GO" id="GO:0062129">
    <property type="term" value="C:chitin-based extracellular matrix"/>
    <property type="evidence" value="ECO:0007669"/>
    <property type="project" value="TreeGrafter"/>
</dbReference>
<gene>
    <name evidence="1" type="ORF">NTEN_LOCUS1514</name>
</gene>
<evidence type="ECO:0000313" key="1">
    <source>
        <dbReference type="EMBL" id="CAA9994698.1"/>
    </source>
</evidence>
<evidence type="ECO:0000313" key="2">
    <source>
        <dbReference type="Proteomes" id="UP000479000"/>
    </source>
</evidence>
<dbReference type="Proteomes" id="UP000479000">
    <property type="component" value="Unassembled WGS sequence"/>
</dbReference>
<reference evidence="1 2" key="1">
    <citation type="submission" date="2020-02" db="EMBL/GenBank/DDBJ databases">
        <authorList>
            <person name="Ferguson B K."/>
        </authorList>
    </citation>
    <scope>NUCLEOTIDE SEQUENCE [LARGE SCALE GENOMIC DNA]</scope>
</reference>
<dbReference type="InterPro" id="IPR000618">
    <property type="entry name" value="Insect_cuticle"/>
</dbReference>
<dbReference type="AlphaFoldDB" id="A0A6H5FYE2"/>
<dbReference type="PANTHER" id="PTHR10380:SF205">
    <property type="entry name" value="CUTICULAR PROTEIN 97EB"/>
    <property type="match status" value="1"/>
</dbReference>
<dbReference type="InterPro" id="IPR050468">
    <property type="entry name" value="Cuticle_Struct_Prot"/>
</dbReference>
<accession>A0A6H5FYE2</accession>
<dbReference type="EMBL" id="CADCXU010002369">
    <property type="protein sequence ID" value="CAA9994698.1"/>
    <property type="molecule type" value="Genomic_DNA"/>
</dbReference>
<protein>
    <submittedName>
        <fullName evidence="1">Uncharacterized protein</fullName>
    </submittedName>
</protein>
<sequence length="98" mass="11108">MLAACFLGVAWAQHQNSIQQQYTTPVPILKQINRHNDDGSYSYGYEAADGSFKIETKTPNGEVFGKYGYVDDTGKVRTTWTSFTILCFLWQFVRSSLV</sequence>
<dbReference type="Pfam" id="PF00379">
    <property type="entry name" value="Chitin_bind_4"/>
    <property type="match status" value="1"/>
</dbReference>